<evidence type="ECO:0000256" key="6">
    <source>
        <dbReference type="ARBA" id="ARBA00032263"/>
    </source>
</evidence>
<feature type="domain" description="Cyclin-like" evidence="9">
    <location>
        <begin position="61"/>
        <end position="147"/>
    </location>
</feature>
<dbReference type="SUPFAM" id="SSF47954">
    <property type="entry name" value="Cyclin-like"/>
    <property type="match status" value="2"/>
</dbReference>
<dbReference type="AlphaFoldDB" id="A0AAN9INE7"/>
<name>A0AAN9INE7_CROPI</name>
<evidence type="ECO:0000313" key="11">
    <source>
        <dbReference type="Proteomes" id="UP001372338"/>
    </source>
</evidence>
<feature type="region of interest" description="Disordered" evidence="8">
    <location>
        <begin position="261"/>
        <end position="315"/>
    </location>
</feature>
<sequence>MDVEELEVGDEEFQINHEDYSVSEEEHLNILFEREIGFGFKKDQTFVFEQVLKRARMDAINWILKTRASLGFHIQTAYLSVTYLDRFLSRRSIDSEKHWAIMLLSVACLSLAAKMEEYNVPGLSEFQLEDYCFESKVILRMELFVLTTLEWDMAIATPFAFLPYFIPRLCIESHANNNLYKTSMQLIFTTMKDVNLMDHKPSVIALSATLVALDQQLTIEAVELKMSSIPQQRFLELKDIFECYNLIQRLYMEKSRDKILHTPNPSSIQSKPIDMTESSQVTSAPISKRRRLTFDDNKQSRDGNGCDSTRENPKF</sequence>
<dbReference type="PROSITE" id="PS00292">
    <property type="entry name" value="CYCLINS"/>
    <property type="match status" value="1"/>
</dbReference>
<dbReference type="InterPro" id="IPR006671">
    <property type="entry name" value="Cyclin_N"/>
</dbReference>
<dbReference type="FunFam" id="1.10.472.10:FF:000069">
    <property type="entry name" value="Cyclin-D5-1"/>
    <property type="match status" value="1"/>
</dbReference>
<keyword evidence="5" id="KW-0131">Cell cycle</keyword>
<evidence type="ECO:0000256" key="2">
    <source>
        <dbReference type="ARBA" id="ARBA00011177"/>
    </source>
</evidence>
<keyword evidence="3" id="KW-0132">Cell division</keyword>
<evidence type="ECO:0000256" key="4">
    <source>
        <dbReference type="ARBA" id="ARBA00023127"/>
    </source>
</evidence>
<evidence type="ECO:0000256" key="8">
    <source>
        <dbReference type="SAM" id="MobiDB-lite"/>
    </source>
</evidence>
<comment type="similarity">
    <text evidence="1">Belongs to the cyclin family. Cyclin D subfamily.</text>
</comment>
<accession>A0AAN9INE7</accession>
<dbReference type="Pfam" id="PF02984">
    <property type="entry name" value="Cyclin_C"/>
    <property type="match status" value="1"/>
</dbReference>
<dbReference type="InterPro" id="IPR036915">
    <property type="entry name" value="Cyclin-like_sf"/>
</dbReference>
<dbReference type="PANTHER" id="PTHR10177">
    <property type="entry name" value="CYCLINS"/>
    <property type="match status" value="1"/>
</dbReference>
<evidence type="ECO:0000259" key="9">
    <source>
        <dbReference type="SMART" id="SM00385"/>
    </source>
</evidence>
<dbReference type="Proteomes" id="UP001372338">
    <property type="component" value="Unassembled WGS sequence"/>
</dbReference>
<keyword evidence="4 7" id="KW-0195">Cyclin</keyword>
<gene>
    <name evidence="10" type="ORF">RIF29_12655</name>
</gene>
<comment type="subunit">
    <text evidence="2">Interacts with the CDC2 protein kinase to form a serine/threonine kinase holoenzyme complex also known as maturation promoting factor (MPF). The cyclin subunit imparts substrate specificity to the complex.</text>
</comment>
<dbReference type="InterPro" id="IPR004367">
    <property type="entry name" value="Cyclin_C-dom"/>
</dbReference>
<feature type="compositionally biased region" description="Polar residues" evidence="8">
    <location>
        <begin position="263"/>
        <end position="285"/>
    </location>
</feature>
<proteinExistence type="inferred from homology"/>
<dbReference type="Gene3D" id="1.10.472.10">
    <property type="entry name" value="Cyclin-like"/>
    <property type="match status" value="2"/>
</dbReference>
<dbReference type="CDD" id="cd20544">
    <property type="entry name" value="CYCLIN_AtCycD-like_rpt2"/>
    <property type="match status" value="1"/>
</dbReference>
<dbReference type="CDD" id="cd20543">
    <property type="entry name" value="CYCLIN_AtCycD-like_rpt1"/>
    <property type="match status" value="1"/>
</dbReference>
<evidence type="ECO:0000313" key="10">
    <source>
        <dbReference type="EMBL" id="KAK7283253.1"/>
    </source>
</evidence>
<evidence type="ECO:0000256" key="1">
    <source>
        <dbReference type="ARBA" id="ARBA00009065"/>
    </source>
</evidence>
<dbReference type="SMART" id="SM00385">
    <property type="entry name" value="CYCLIN"/>
    <property type="match status" value="1"/>
</dbReference>
<organism evidence="10 11">
    <name type="scientific">Crotalaria pallida</name>
    <name type="common">Smooth rattlebox</name>
    <name type="synonym">Crotalaria striata</name>
    <dbReference type="NCBI Taxonomy" id="3830"/>
    <lineage>
        <taxon>Eukaryota</taxon>
        <taxon>Viridiplantae</taxon>
        <taxon>Streptophyta</taxon>
        <taxon>Embryophyta</taxon>
        <taxon>Tracheophyta</taxon>
        <taxon>Spermatophyta</taxon>
        <taxon>Magnoliopsida</taxon>
        <taxon>eudicotyledons</taxon>
        <taxon>Gunneridae</taxon>
        <taxon>Pentapetalae</taxon>
        <taxon>rosids</taxon>
        <taxon>fabids</taxon>
        <taxon>Fabales</taxon>
        <taxon>Fabaceae</taxon>
        <taxon>Papilionoideae</taxon>
        <taxon>50 kb inversion clade</taxon>
        <taxon>genistoids sensu lato</taxon>
        <taxon>core genistoids</taxon>
        <taxon>Crotalarieae</taxon>
        <taxon>Crotalaria</taxon>
    </lineage>
</organism>
<keyword evidence="11" id="KW-1185">Reference proteome</keyword>
<dbReference type="EMBL" id="JAYWIO010000002">
    <property type="protein sequence ID" value="KAK7283253.1"/>
    <property type="molecule type" value="Genomic_DNA"/>
</dbReference>
<evidence type="ECO:0000256" key="7">
    <source>
        <dbReference type="RuleBase" id="RU000383"/>
    </source>
</evidence>
<feature type="compositionally biased region" description="Basic and acidic residues" evidence="8">
    <location>
        <begin position="292"/>
        <end position="301"/>
    </location>
</feature>
<comment type="caution">
    <text evidence="10">The sequence shown here is derived from an EMBL/GenBank/DDBJ whole genome shotgun (WGS) entry which is preliminary data.</text>
</comment>
<dbReference type="Pfam" id="PF00134">
    <property type="entry name" value="Cyclin_N"/>
    <property type="match status" value="1"/>
</dbReference>
<dbReference type="InterPro" id="IPR048258">
    <property type="entry name" value="Cyclins_cyclin-box"/>
</dbReference>
<dbReference type="InterPro" id="IPR039361">
    <property type="entry name" value="Cyclin"/>
</dbReference>
<reference evidence="10 11" key="1">
    <citation type="submission" date="2024-01" db="EMBL/GenBank/DDBJ databases">
        <title>The genomes of 5 underutilized Papilionoideae crops provide insights into root nodulation and disease resistanc.</title>
        <authorList>
            <person name="Yuan L."/>
        </authorList>
    </citation>
    <scope>NUCLEOTIDE SEQUENCE [LARGE SCALE GENOMIC DNA]</scope>
    <source>
        <strain evidence="10">ZHUSHIDOU_FW_LH</strain>
        <tissue evidence="10">Leaf</tissue>
    </source>
</reference>
<evidence type="ECO:0000256" key="3">
    <source>
        <dbReference type="ARBA" id="ARBA00022618"/>
    </source>
</evidence>
<protein>
    <recommendedName>
        <fullName evidence="6">B-like cyclin</fullName>
    </recommendedName>
</protein>
<evidence type="ECO:0000256" key="5">
    <source>
        <dbReference type="ARBA" id="ARBA00023306"/>
    </source>
</evidence>
<dbReference type="InterPro" id="IPR013763">
    <property type="entry name" value="Cyclin-like_dom"/>
</dbReference>
<dbReference type="GO" id="GO:0051301">
    <property type="term" value="P:cell division"/>
    <property type="evidence" value="ECO:0007669"/>
    <property type="project" value="UniProtKB-KW"/>
</dbReference>